<evidence type="ECO:0000313" key="2">
    <source>
        <dbReference type="Proteomes" id="UP000664167"/>
    </source>
</evidence>
<dbReference type="InterPro" id="IPR029068">
    <property type="entry name" value="Glyas_Bleomycin-R_OHBP_Dase"/>
</dbReference>
<gene>
    <name evidence="1" type="ORF">J0695_27145</name>
</gene>
<evidence type="ECO:0000313" key="1">
    <source>
        <dbReference type="EMBL" id="MBO0515443.1"/>
    </source>
</evidence>
<dbReference type="Gene3D" id="3.10.180.10">
    <property type="entry name" value="2,3-Dihydroxybiphenyl 1,2-Dioxygenase, domain 1"/>
    <property type="match status" value="1"/>
</dbReference>
<dbReference type="RefSeq" id="WP_206966259.1">
    <property type="nucleotide sequence ID" value="NZ_BAAAJJ010000011.1"/>
</dbReference>
<reference evidence="1" key="1">
    <citation type="submission" date="2021-03" db="EMBL/GenBank/DDBJ databases">
        <title>Streptomyces poriferae sp. nov., a novel marine sponge-derived Actinobacteria species with anti-MRSA activity.</title>
        <authorList>
            <person name="Sandoval-Powers M."/>
            <person name="Kralova S."/>
            <person name="Nguyen G.-S."/>
            <person name="Fawwal D."/>
            <person name="Degnes K."/>
            <person name="Klinkenberg G."/>
            <person name="Sletta H."/>
            <person name="Wentzel A."/>
            <person name="Liles M.R."/>
        </authorList>
    </citation>
    <scope>NUCLEOTIDE SEQUENCE</scope>
    <source>
        <strain evidence="1">DSM 41794</strain>
    </source>
</reference>
<dbReference type="AlphaFoldDB" id="A0A939FBE0"/>
<sequence length="118" mass="12784">MTVLATYARVYVDDLDTALPTFVELTGEQPNLRFPYRDLELASIGSYLLIAGTDEALAPYRDTHATAIVASVEEILDLAERTGATITDGPNEVPTGRNLTVRHPGGAIIEYVQFTATT</sequence>
<proteinExistence type="predicted"/>
<protein>
    <recommendedName>
        <fullName evidence="3">VOC domain-containing protein</fullName>
    </recommendedName>
</protein>
<organism evidence="1 2">
    <name type="scientific">Streptomyces beijiangensis</name>
    <dbReference type="NCBI Taxonomy" id="163361"/>
    <lineage>
        <taxon>Bacteria</taxon>
        <taxon>Bacillati</taxon>
        <taxon>Actinomycetota</taxon>
        <taxon>Actinomycetes</taxon>
        <taxon>Kitasatosporales</taxon>
        <taxon>Streptomycetaceae</taxon>
        <taxon>Streptomyces</taxon>
    </lineage>
</organism>
<dbReference type="Proteomes" id="UP000664167">
    <property type="component" value="Unassembled WGS sequence"/>
</dbReference>
<dbReference type="SUPFAM" id="SSF54593">
    <property type="entry name" value="Glyoxalase/Bleomycin resistance protein/Dihydroxybiphenyl dioxygenase"/>
    <property type="match status" value="1"/>
</dbReference>
<name>A0A939FBE0_9ACTN</name>
<accession>A0A939FBE0</accession>
<keyword evidence="2" id="KW-1185">Reference proteome</keyword>
<comment type="caution">
    <text evidence="1">The sequence shown here is derived from an EMBL/GenBank/DDBJ whole genome shotgun (WGS) entry which is preliminary data.</text>
</comment>
<dbReference type="EMBL" id="JAFLRJ010000284">
    <property type="protein sequence ID" value="MBO0515443.1"/>
    <property type="molecule type" value="Genomic_DNA"/>
</dbReference>
<evidence type="ECO:0008006" key="3">
    <source>
        <dbReference type="Google" id="ProtNLM"/>
    </source>
</evidence>